<protein>
    <submittedName>
        <fullName evidence="1">Uncharacterized protein</fullName>
    </submittedName>
</protein>
<name>A0A6J5M4T5_9CAUD</name>
<sequence>MSKRPATTKDNISPFEALDYIRDNAKEYSIAKAHVIYMTEYRKTIKAKLMASCREKTESAKETYAYSHEEYELHLAALAQAVQEAEFLRWRMIGAEAKIEVWRSLEATNRTQDKLTQ</sequence>
<gene>
    <name evidence="1" type="ORF">UFOVP405_7</name>
</gene>
<proteinExistence type="predicted"/>
<dbReference type="EMBL" id="LR796378">
    <property type="protein sequence ID" value="CAB4140070.1"/>
    <property type="molecule type" value="Genomic_DNA"/>
</dbReference>
<evidence type="ECO:0000313" key="1">
    <source>
        <dbReference type="EMBL" id="CAB4140070.1"/>
    </source>
</evidence>
<reference evidence="1" key="1">
    <citation type="submission" date="2020-04" db="EMBL/GenBank/DDBJ databases">
        <authorList>
            <person name="Chiriac C."/>
            <person name="Salcher M."/>
            <person name="Ghai R."/>
            <person name="Kavagutti S V."/>
        </authorList>
    </citation>
    <scope>NUCLEOTIDE SEQUENCE</scope>
</reference>
<accession>A0A6J5M4T5</accession>
<organism evidence="1">
    <name type="scientific">uncultured Caudovirales phage</name>
    <dbReference type="NCBI Taxonomy" id="2100421"/>
    <lineage>
        <taxon>Viruses</taxon>
        <taxon>Duplodnaviria</taxon>
        <taxon>Heunggongvirae</taxon>
        <taxon>Uroviricota</taxon>
        <taxon>Caudoviricetes</taxon>
        <taxon>Peduoviridae</taxon>
        <taxon>Maltschvirus</taxon>
        <taxon>Maltschvirus maltsch</taxon>
    </lineage>
</organism>